<name>A0A150IQB3_9EURY</name>
<dbReference type="InterPro" id="IPR001763">
    <property type="entry name" value="Rhodanese-like_dom"/>
</dbReference>
<dbReference type="EMBL" id="LNGF01000043">
    <property type="protein sequence ID" value="KYC46834.1"/>
    <property type="molecule type" value="Genomic_DNA"/>
</dbReference>
<organism evidence="3 5">
    <name type="scientific">Candidatus Methanofastidiosum methylothiophilum</name>
    <dbReference type="NCBI Taxonomy" id="1705564"/>
    <lineage>
        <taxon>Archaea</taxon>
        <taxon>Methanobacteriati</taxon>
        <taxon>Methanobacteriota</taxon>
        <taxon>Stenosarchaea group</taxon>
        <taxon>Candidatus Methanofastidiosia</taxon>
        <taxon>Candidatus Methanofastidiosales</taxon>
        <taxon>Candidatus Methanofastidiosaceae</taxon>
        <taxon>Candidatus Methanofastidiosum</taxon>
    </lineage>
</organism>
<evidence type="ECO:0000313" key="4">
    <source>
        <dbReference type="EMBL" id="KYC48925.1"/>
    </source>
</evidence>
<evidence type="ECO:0000313" key="3">
    <source>
        <dbReference type="EMBL" id="KYC46834.1"/>
    </source>
</evidence>
<dbReference type="SMART" id="SM00450">
    <property type="entry name" value="RHOD"/>
    <property type="match status" value="1"/>
</dbReference>
<dbReference type="Proteomes" id="UP000091929">
    <property type="component" value="Unassembled WGS sequence"/>
</dbReference>
<dbReference type="EMBL" id="LNJC01000056">
    <property type="protein sequence ID" value="KYC48925.1"/>
    <property type="molecule type" value="Genomic_DNA"/>
</dbReference>
<evidence type="ECO:0000313" key="5">
    <source>
        <dbReference type="Proteomes" id="UP000091929"/>
    </source>
</evidence>
<dbReference type="InterPro" id="IPR036873">
    <property type="entry name" value="Rhodanese-like_dom_sf"/>
</dbReference>
<accession>A0A150IQB3</accession>
<dbReference type="EMBL" id="LNGE01000059">
    <property type="protein sequence ID" value="KYC44512.1"/>
    <property type="molecule type" value="Genomic_DNA"/>
</dbReference>
<evidence type="ECO:0000313" key="6">
    <source>
        <dbReference type="Proteomes" id="UP000092401"/>
    </source>
</evidence>
<dbReference type="SUPFAM" id="SSF52821">
    <property type="entry name" value="Rhodanese/Cell cycle control phosphatase"/>
    <property type="match status" value="1"/>
</dbReference>
<dbReference type="Gene3D" id="3.40.250.10">
    <property type="entry name" value="Rhodanese-like domain"/>
    <property type="match status" value="1"/>
</dbReference>
<accession>A0A150IVN3</accession>
<dbReference type="PROSITE" id="PS50206">
    <property type="entry name" value="RHODANESE_3"/>
    <property type="match status" value="1"/>
</dbReference>
<dbReference type="Proteomes" id="UP000092403">
    <property type="component" value="Unassembled WGS sequence"/>
</dbReference>
<dbReference type="CDD" id="cd00158">
    <property type="entry name" value="RHOD"/>
    <property type="match status" value="1"/>
</dbReference>
<dbReference type="InterPro" id="IPR050229">
    <property type="entry name" value="GlpE_sulfurtransferase"/>
</dbReference>
<sequence>MKKEIIYIIVLLALSFSFVPGIMAQSKVAVVANSIDIGMNPEFISNLKKNNITVDYFGAKDSGYEKYDYVIVLGGPDSTEHTGPISAKILLEFDQDKIRAGGSRIIYEANDTFKSKQKVFVLAGSNRNFTKMTVDQYTSKIISKINGQPIQTNTFISISASQVKQIIESKEDIYLIDVRTEALYAQGHIPGAVNMPLEKISFMTSQIPKNKKIVLYCGNGIKAAEGAQFLADLNYKNVHAMSEGYPVYANLSK</sequence>
<evidence type="ECO:0000313" key="2">
    <source>
        <dbReference type="EMBL" id="KYC44512.1"/>
    </source>
</evidence>
<dbReference type="Proteomes" id="UP000092401">
    <property type="component" value="Unassembled WGS sequence"/>
</dbReference>
<dbReference type="PANTHER" id="PTHR43031:SF16">
    <property type="entry name" value="OXIDOREDUCTASE"/>
    <property type="match status" value="1"/>
</dbReference>
<protein>
    <submittedName>
        <fullName evidence="3">Molybdopterin biosynthesis protein MoeB</fullName>
    </submittedName>
</protein>
<dbReference type="AlphaFoldDB" id="A0A150IQB3"/>
<dbReference type="PANTHER" id="PTHR43031">
    <property type="entry name" value="FAD-DEPENDENT OXIDOREDUCTASE"/>
    <property type="match status" value="1"/>
</dbReference>
<accession>A0A150IHU5</accession>
<dbReference type="Pfam" id="PF00581">
    <property type="entry name" value="Rhodanese"/>
    <property type="match status" value="1"/>
</dbReference>
<reference evidence="5 6" key="1">
    <citation type="journal article" date="2016" name="ISME J.">
        <title>Chasing the elusive Euryarchaeota class WSA2: genomes reveal a uniquely fastidious methyl-reducing methanogen.</title>
        <authorList>
            <person name="Nobu M.K."/>
            <person name="Narihiro T."/>
            <person name="Kuroda K."/>
            <person name="Mei R."/>
            <person name="Liu W.T."/>
        </authorList>
    </citation>
    <scope>NUCLEOTIDE SEQUENCE [LARGE SCALE GENOMIC DNA]</scope>
    <source>
        <strain evidence="2">B03fssc0709_Meth_Bin005</strain>
        <strain evidence="3">B15fssc0709_Meth_Bin003</strain>
        <strain evidence="4">BMIXfssc0709_Meth_Bin006</strain>
    </source>
</reference>
<feature type="domain" description="Rhodanese" evidence="1">
    <location>
        <begin position="169"/>
        <end position="253"/>
    </location>
</feature>
<evidence type="ECO:0000259" key="1">
    <source>
        <dbReference type="PROSITE" id="PS50206"/>
    </source>
</evidence>
<gene>
    <name evidence="2" type="ORF">APG10_01663</name>
    <name evidence="3" type="ORF">APG11_01632</name>
    <name evidence="4" type="ORF">APG12_01750</name>
</gene>
<comment type="caution">
    <text evidence="3">The sequence shown here is derived from an EMBL/GenBank/DDBJ whole genome shotgun (WGS) entry which is preliminary data.</text>
</comment>
<proteinExistence type="predicted"/>